<feature type="transmembrane region" description="Helical" evidence="6">
    <location>
        <begin position="16"/>
        <end position="38"/>
    </location>
</feature>
<keyword evidence="7" id="KW-0813">Transport</keyword>
<keyword evidence="5 6" id="KW-0472">Membrane</keyword>
<gene>
    <name evidence="7" type="ORF">SAMN05660652_02695</name>
</gene>
<dbReference type="Proteomes" id="UP000198607">
    <property type="component" value="Unassembled WGS sequence"/>
</dbReference>
<sequence length="356" mass="37483">MDARKKLDKRLIDRQLFWPLFALVVLLTFDFFYIKGFFHIEIIDGHLYGSLIDIVNRATPLMFMAIGMTLVIASGGIDISVGSVLAISGAITAIMIGGDMVFVDGVPKYAAHNPMSVAILVALIASVVSGLWNGLLIAKLGVNAMVGTLILLVAGRGIAQLIVNGNVITVYYEPFFYIGSGFFLGLPFSIYLVAAFLALVMWLVKKTAFGLFLESIGSNRVSSRFTGLDVQTVTWACYAISGLCAGIAGIIIASEVKSADANSAGLFIELDAILSVVLGGNSMAGGRFSIIGSVIGALVVQTLTTTIYAIGVPPEVTMVVKALVVIVIYLVQSQMGKTSLKAAGGATALKAKEAKA</sequence>
<keyword evidence="2" id="KW-1003">Cell membrane</keyword>
<evidence type="ECO:0000256" key="5">
    <source>
        <dbReference type="ARBA" id="ARBA00023136"/>
    </source>
</evidence>
<keyword evidence="8" id="KW-1185">Reference proteome</keyword>
<reference evidence="7 8" key="1">
    <citation type="submission" date="2016-10" db="EMBL/GenBank/DDBJ databases">
        <authorList>
            <person name="de Groot N.N."/>
        </authorList>
    </citation>
    <scope>NUCLEOTIDE SEQUENCE [LARGE SCALE GENOMIC DNA]</scope>
    <source>
        <strain evidence="7 8">DSM 5885</strain>
    </source>
</reference>
<evidence type="ECO:0000256" key="3">
    <source>
        <dbReference type="ARBA" id="ARBA00022692"/>
    </source>
</evidence>
<feature type="transmembrane region" description="Helical" evidence="6">
    <location>
        <begin position="115"/>
        <end position="135"/>
    </location>
</feature>
<dbReference type="GO" id="GO:0022857">
    <property type="term" value="F:transmembrane transporter activity"/>
    <property type="evidence" value="ECO:0007669"/>
    <property type="project" value="InterPro"/>
</dbReference>
<feature type="transmembrane region" description="Helical" evidence="6">
    <location>
        <begin position="288"/>
        <end position="310"/>
    </location>
</feature>
<dbReference type="CDD" id="cd06579">
    <property type="entry name" value="TM_PBP1_transp_AraH_like"/>
    <property type="match status" value="1"/>
</dbReference>
<feature type="transmembrane region" description="Helical" evidence="6">
    <location>
        <begin position="225"/>
        <end position="252"/>
    </location>
</feature>
<name>A0A1G8H0D9_9RHOO</name>
<protein>
    <submittedName>
        <fullName evidence="7">Simple sugar transport system permease protein</fullName>
    </submittedName>
</protein>
<evidence type="ECO:0000313" key="8">
    <source>
        <dbReference type="Proteomes" id="UP000198607"/>
    </source>
</evidence>
<evidence type="ECO:0000256" key="4">
    <source>
        <dbReference type="ARBA" id="ARBA00022989"/>
    </source>
</evidence>
<keyword evidence="7" id="KW-0762">Sugar transport</keyword>
<dbReference type="RefSeq" id="WP_091938421.1">
    <property type="nucleotide sequence ID" value="NZ_FNCY01000011.1"/>
</dbReference>
<comment type="subcellular location">
    <subcellularLocation>
        <location evidence="1">Cell membrane</location>
        <topology evidence="1">Multi-pass membrane protein</topology>
    </subcellularLocation>
</comment>
<dbReference type="InterPro" id="IPR001851">
    <property type="entry name" value="ABC_transp_permease"/>
</dbReference>
<keyword evidence="4 6" id="KW-1133">Transmembrane helix</keyword>
<feature type="transmembrane region" description="Helical" evidence="6">
    <location>
        <begin position="175"/>
        <end position="204"/>
    </location>
</feature>
<accession>A0A1G8H0D9</accession>
<dbReference type="AlphaFoldDB" id="A0A1G8H0D9"/>
<dbReference type="STRING" id="83767.SAMN05660652_02695"/>
<feature type="transmembrane region" description="Helical" evidence="6">
    <location>
        <begin position="142"/>
        <end position="163"/>
    </location>
</feature>
<organism evidence="7 8">
    <name type="scientific">Propionivibrio dicarboxylicus</name>
    <dbReference type="NCBI Taxonomy" id="83767"/>
    <lineage>
        <taxon>Bacteria</taxon>
        <taxon>Pseudomonadati</taxon>
        <taxon>Pseudomonadota</taxon>
        <taxon>Betaproteobacteria</taxon>
        <taxon>Rhodocyclales</taxon>
        <taxon>Rhodocyclaceae</taxon>
        <taxon>Propionivibrio</taxon>
    </lineage>
</organism>
<dbReference type="OrthoDB" id="5422926at2"/>
<evidence type="ECO:0000256" key="6">
    <source>
        <dbReference type="SAM" id="Phobius"/>
    </source>
</evidence>
<dbReference type="PANTHER" id="PTHR32196:SF19">
    <property type="entry name" value="GALACTOFURANOSE TRANSPORTER PERMEASE PROTEIN YTFT"/>
    <property type="match status" value="1"/>
</dbReference>
<feature type="transmembrane region" description="Helical" evidence="6">
    <location>
        <begin position="264"/>
        <end position="281"/>
    </location>
</feature>
<dbReference type="GO" id="GO:0005886">
    <property type="term" value="C:plasma membrane"/>
    <property type="evidence" value="ECO:0007669"/>
    <property type="project" value="UniProtKB-SubCell"/>
</dbReference>
<evidence type="ECO:0000256" key="2">
    <source>
        <dbReference type="ARBA" id="ARBA00022475"/>
    </source>
</evidence>
<dbReference type="Pfam" id="PF02653">
    <property type="entry name" value="BPD_transp_2"/>
    <property type="match status" value="1"/>
</dbReference>
<dbReference type="EMBL" id="FNCY01000011">
    <property type="protein sequence ID" value="SDH99991.1"/>
    <property type="molecule type" value="Genomic_DNA"/>
</dbReference>
<evidence type="ECO:0000256" key="1">
    <source>
        <dbReference type="ARBA" id="ARBA00004651"/>
    </source>
</evidence>
<keyword evidence="3 6" id="KW-0812">Transmembrane</keyword>
<feature type="transmembrane region" description="Helical" evidence="6">
    <location>
        <begin position="58"/>
        <end position="77"/>
    </location>
</feature>
<feature type="transmembrane region" description="Helical" evidence="6">
    <location>
        <begin position="84"/>
        <end position="103"/>
    </location>
</feature>
<feature type="transmembrane region" description="Helical" evidence="6">
    <location>
        <begin position="316"/>
        <end position="332"/>
    </location>
</feature>
<dbReference type="PANTHER" id="PTHR32196">
    <property type="entry name" value="ABC TRANSPORTER PERMEASE PROTEIN YPHD-RELATED-RELATED"/>
    <property type="match status" value="1"/>
</dbReference>
<evidence type="ECO:0000313" key="7">
    <source>
        <dbReference type="EMBL" id="SDH99991.1"/>
    </source>
</evidence>
<proteinExistence type="predicted"/>